<sequence>MKSKFNNNKKKFFLIPFGIAAILGLVSYVVMLLWNNLLPEILHVSTITFWQAMGIFVLSKILFGFGKGGGKPAWMQHKMNQNRFQNMSPDDRERFKERMKDRFCNWNKSPQENP</sequence>
<feature type="transmembrane region" description="Helical" evidence="1">
    <location>
        <begin position="12"/>
        <end position="35"/>
    </location>
</feature>
<evidence type="ECO:0000256" key="1">
    <source>
        <dbReference type="SAM" id="Phobius"/>
    </source>
</evidence>
<keyword evidence="1" id="KW-0472">Membrane</keyword>
<dbReference type="RefSeq" id="WP_208111031.1">
    <property type="nucleotide sequence ID" value="NZ_SNWM01000004.1"/>
</dbReference>
<keyword evidence="1" id="KW-0812">Transmembrane</keyword>
<accession>A0A4R6IFD7</accession>
<protein>
    <submittedName>
        <fullName evidence="2">Uncharacterized protein</fullName>
    </submittedName>
</protein>
<dbReference type="AlphaFoldDB" id="A0A4R6IFD7"/>
<organism evidence="2 3">
    <name type="scientific">Pedobacter duraquae</name>
    <dbReference type="NCBI Taxonomy" id="425511"/>
    <lineage>
        <taxon>Bacteria</taxon>
        <taxon>Pseudomonadati</taxon>
        <taxon>Bacteroidota</taxon>
        <taxon>Sphingobacteriia</taxon>
        <taxon>Sphingobacteriales</taxon>
        <taxon>Sphingobacteriaceae</taxon>
        <taxon>Pedobacter</taxon>
    </lineage>
</organism>
<feature type="transmembrane region" description="Helical" evidence="1">
    <location>
        <begin position="41"/>
        <end position="63"/>
    </location>
</feature>
<keyword evidence="3" id="KW-1185">Reference proteome</keyword>
<dbReference type="EMBL" id="SNWM01000004">
    <property type="protein sequence ID" value="TDO20734.1"/>
    <property type="molecule type" value="Genomic_DNA"/>
</dbReference>
<name>A0A4R6IFD7_9SPHI</name>
<gene>
    <name evidence="2" type="ORF">CLV32_3367</name>
</gene>
<proteinExistence type="predicted"/>
<keyword evidence="1" id="KW-1133">Transmembrane helix</keyword>
<dbReference type="Proteomes" id="UP000295499">
    <property type="component" value="Unassembled WGS sequence"/>
</dbReference>
<evidence type="ECO:0000313" key="2">
    <source>
        <dbReference type="EMBL" id="TDO20734.1"/>
    </source>
</evidence>
<reference evidence="2 3" key="1">
    <citation type="submission" date="2019-03" db="EMBL/GenBank/DDBJ databases">
        <title>Genomic Encyclopedia of Archaeal and Bacterial Type Strains, Phase II (KMG-II): from individual species to whole genera.</title>
        <authorList>
            <person name="Goeker M."/>
        </authorList>
    </citation>
    <scope>NUCLEOTIDE SEQUENCE [LARGE SCALE GENOMIC DNA]</scope>
    <source>
        <strain evidence="2 3">DSM 19034</strain>
    </source>
</reference>
<evidence type="ECO:0000313" key="3">
    <source>
        <dbReference type="Proteomes" id="UP000295499"/>
    </source>
</evidence>
<comment type="caution">
    <text evidence="2">The sequence shown here is derived from an EMBL/GenBank/DDBJ whole genome shotgun (WGS) entry which is preliminary data.</text>
</comment>